<dbReference type="Gene3D" id="3.30.565.10">
    <property type="entry name" value="Histidine kinase-like ATPase, C-terminal domain"/>
    <property type="match status" value="1"/>
</dbReference>
<feature type="transmembrane region" description="Helical" evidence="1">
    <location>
        <begin position="90"/>
        <end position="113"/>
    </location>
</feature>
<keyword evidence="1" id="KW-1133">Transmembrane helix</keyword>
<dbReference type="Pfam" id="PF06580">
    <property type="entry name" value="His_kinase"/>
    <property type="match status" value="1"/>
</dbReference>
<evidence type="ECO:0000313" key="3">
    <source>
        <dbReference type="EMBL" id="MBB4797770.1"/>
    </source>
</evidence>
<dbReference type="AlphaFoldDB" id="A0A7W7INS5"/>
<reference evidence="3 4" key="1">
    <citation type="submission" date="2020-08" db="EMBL/GenBank/DDBJ databases">
        <title>Functional genomics of gut bacteria from endangered species of beetles.</title>
        <authorList>
            <person name="Carlos-Shanley C."/>
        </authorList>
    </citation>
    <scope>NUCLEOTIDE SEQUENCE [LARGE SCALE GENOMIC DNA]</scope>
    <source>
        <strain evidence="3 4">S00123</strain>
    </source>
</reference>
<gene>
    <name evidence="3" type="ORF">HNP32_001494</name>
</gene>
<dbReference type="InterPro" id="IPR010559">
    <property type="entry name" value="Sig_transdc_His_kin_internal"/>
</dbReference>
<evidence type="ECO:0000259" key="2">
    <source>
        <dbReference type="Pfam" id="PF06580"/>
    </source>
</evidence>
<dbReference type="EMBL" id="JACHKY010000002">
    <property type="protein sequence ID" value="MBB4797770.1"/>
    <property type="molecule type" value="Genomic_DNA"/>
</dbReference>
<dbReference type="PANTHER" id="PTHR34220">
    <property type="entry name" value="SENSOR HISTIDINE KINASE YPDA"/>
    <property type="match status" value="1"/>
</dbReference>
<feature type="domain" description="Signal transduction histidine kinase internal region" evidence="2">
    <location>
        <begin position="176"/>
        <end position="256"/>
    </location>
</feature>
<dbReference type="InterPro" id="IPR050640">
    <property type="entry name" value="Bact_2-comp_sensor_kinase"/>
</dbReference>
<dbReference type="InterPro" id="IPR036890">
    <property type="entry name" value="HATPase_C_sf"/>
</dbReference>
<keyword evidence="1" id="KW-0472">Membrane</keyword>
<feature type="transmembrane region" description="Helical" evidence="1">
    <location>
        <begin position="57"/>
        <end position="78"/>
    </location>
</feature>
<dbReference type="GO" id="GO:0016020">
    <property type="term" value="C:membrane"/>
    <property type="evidence" value="ECO:0007669"/>
    <property type="project" value="InterPro"/>
</dbReference>
<evidence type="ECO:0000313" key="4">
    <source>
        <dbReference type="Proteomes" id="UP000539957"/>
    </source>
</evidence>
<proteinExistence type="predicted"/>
<organism evidence="3 4">
    <name type="scientific">Brevundimonas bullata</name>
    <dbReference type="NCBI Taxonomy" id="13160"/>
    <lineage>
        <taxon>Bacteria</taxon>
        <taxon>Pseudomonadati</taxon>
        <taxon>Pseudomonadota</taxon>
        <taxon>Alphaproteobacteria</taxon>
        <taxon>Caulobacterales</taxon>
        <taxon>Caulobacteraceae</taxon>
        <taxon>Brevundimonas</taxon>
    </lineage>
</organism>
<feature type="transmembrane region" description="Helical" evidence="1">
    <location>
        <begin position="23"/>
        <end position="45"/>
    </location>
</feature>
<dbReference type="Proteomes" id="UP000539957">
    <property type="component" value="Unassembled WGS sequence"/>
</dbReference>
<protein>
    <recommendedName>
        <fullName evidence="2">Signal transduction histidine kinase internal region domain-containing protein</fullName>
    </recommendedName>
</protein>
<comment type="caution">
    <text evidence="3">The sequence shown here is derived from an EMBL/GenBank/DDBJ whole genome shotgun (WGS) entry which is preliminary data.</text>
</comment>
<feature type="transmembrane region" description="Helical" evidence="1">
    <location>
        <begin position="133"/>
        <end position="155"/>
    </location>
</feature>
<evidence type="ECO:0000256" key="1">
    <source>
        <dbReference type="SAM" id="Phobius"/>
    </source>
</evidence>
<accession>A0A7W7INS5</accession>
<name>A0A7W7INS5_9CAUL</name>
<dbReference type="GO" id="GO:0000155">
    <property type="term" value="F:phosphorelay sensor kinase activity"/>
    <property type="evidence" value="ECO:0007669"/>
    <property type="project" value="InterPro"/>
</dbReference>
<dbReference type="RefSeq" id="WP_184268598.1">
    <property type="nucleotide sequence ID" value="NZ_JACHKY010000002.1"/>
</dbReference>
<keyword evidence="4" id="KW-1185">Reference proteome</keyword>
<keyword evidence="1" id="KW-0812">Transmembrane</keyword>
<sequence length="370" mass="41025">MIDNDELDDEGNRPRGFNSLDRMVVVLTIVFWTLNALQLAARGIISPNAFNQLAGVGLARTASLLTGITLTLGMWLMLRRLSETRALAWFWRAAIMGLGVCLIHTTLNAVYFWSLTEYHELAGERFLDPRKFVSTYLSFLYPIMTWAALCAVMVAGDNLRRQQVRTSQAQAAAQQAQLSALRLQIQPHFLFNALNAVSSLIGQGRTREADDVLMRLSAFLKHTLAAAPRELVRLDTELEGQGRYLDIEEIRFPDRLRRRLVVEPQTAPAMVPGLILQPFVESAVKHGLARSIEPVTLEVGARRLGDRLHLWVCDDSLAASSPGQEGLGRSLENAGRRLALIYGPAASLAYGPDPDGGWRVDLELPFEVVA</sequence>
<dbReference type="PANTHER" id="PTHR34220:SF7">
    <property type="entry name" value="SENSOR HISTIDINE KINASE YPDA"/>
    <property type="match status" value="1"/>
</dbReference>